<sequence>MTLMASESSSGAASALTTDGDRTTDPRALRLAFAEARRAGRGRHRDIAERLGLSEAALVAAHCGAWPVVESPLRARRLQGPWPELVAAVESLGEVMALTRNDGCVHEKTGVYRRTSVNGTVGLVLGGAIDLRLFYRAWSAAWAVEELLADGQVQRSLQAFDAAGQAVHKIFLRPASDLTAWEPLIAAHLAADQRPGFEAEALPGPATDRPDAEIDVATFQAEWRALQDTHAFFGLLQRHGLGRVQALRLAPPGHSRRLATGAAHALLRAAADQGTGVMVFVGNPGVIQIHSGPVQRVERMGPWLNVLDPGFNLHLREDLIDQAWWVAKPTADGPVHSLELFDAAGQTLAMCFGVRKPGQVEDAAWAALLDSLPGLGEGGAPQPVPPGGDLSPTDAQRAAARAAPIRTETA</sequence>
<dbReference type="CDD" id="cd16830">
    <property type="entry name" value="HemS-like_N"/>
    <property type="match status" value="1"/>
</dbReference>
<dbReference type="EMBL" id="JBBUTF010000012">
    <property type="protein sequence ID" value="MEK8026990.1"/>
    <property type="molecule type" value="Genomic_DNA"/>
</dbReference>
<evidence type="ECO:0000259" key="2">
    <source>
        <dbReference type="Pfam" id="PF05171"/>
    </source>
</evidence>
<evidence type="ECO:0000256" key="1">
    <source>
        <dbReference type="SAM" id="MobiDB-lite"/>
    </source>
</evidence>
<feature type="compositionally biased region" description="Low complexity" evidence="1">
    <location>
        <begin position="1"/>
        <end position="15"/>
    </location>
</feature>
<feature type="domain" description="Haemin-degrading HemS/ChuX" evidence="2">
    <location>
        <begin position="53"/>
        <end position="187"/>
    </location>
</feature>
<dbReference type="InterPro" id="IPR007845">
    <property type="entry name" value="HemS/ChuX_dom"/>
</dbReference>
<dbReference type="RefSeq" id="WP_341374774.1">
    <property type="nucleotide sequence ID" value="NZ_JBBUTF010000012.1"/>
</dbReference>
<feature type="region of interest" description="Disordered" evidence="1">
    <location>
        <begin position="1"/>
        <end position="23"/>
    </location>
</feature>
<feature type="region of interest" description="Disordered" evidence="1">
    <location>
        <begin position="375"/>
        <end position="410"/>
    </location>
</feature>
<dbReference type="Gene3D" id="3.40.1570.10">
    <property type="entry name" value="HemS/ChuS/ChuX like domains"/>
    <property type="match status" value="2"/>
</dbReference>
<feature type="domain" description="Haemin-degrading HemS/ChuX" evidence="2">
    <location>
        <begin position="241"/>
        <end position="372"/>
    </location>
</feature>
<name>A0ABU9BE62_9BURK</name>
<evidence type="ECO:0000313" key="4">
    <source>
        <dbReference type="Proteomes" id="UP001368500"/>
    </source>
</evidence>
<dbReference type="Pfam" id="PF05171">
    <property type="entry name" value="HemS"/>
    <property type="match status" value="2"/>
</dbReference>
<dbReference type="SUPFAM" id="SSF144064">
    <property type="entry name" value="Heme iron utilization protein-like"/>
    <property type="match status" value="1"/>
</dbReference>
<accession>A0ABU9BE62</accession>
<dbReference type="InterPro" id="IPR053733">
    <property type="entry name" value="Heme_Transport_Util_sf"/>
</dbReference>
<proteinExistence type="predicted"/>
<dbReference type="Proteomes" id="UP001368500">
    <property type="component" value="Unassembled WGS sequence"/>
</dbReference>
<organism evidence="3 4">
    <name type="scientific">Pseudaquabacterium rugosum</name>
    <dbReference type="NCBI Taxonomy" id="2984194"/>
    <lineage>
        <taxon>Bacteria</taxon>
        <taxon>Pseudomonadati</taxon>
        <taxon>Pseudomonadota</taxon>
        <taxon>Betaproteobacteria</taxon>
        <taxon>Burkholderiales</taxon>
        <taxon>Sphaerotilaceae</taxon>
        <taxon>Pseudaquabacterium</taxon>
    </lineage>
</organism>
<dbReference type="CDD" id="cd16831">
    <property type="entry name" value="HemS-like_C"/>
    <property type="match status" value="1"/>
</dbReference>
<comment type="caution">
    <text evidence="3">The sequence shown here is derived from an EMBL/GenBank/DDBJ whole genome shotgun (WGS) entry which is preliminary data.</text>
</comment>
<evidence type="ECO:0000313" key="3">
    <source>
        <dbReference type="EMBL" id="MEK8026990.1"/>
    </source>
</evidence>
<protein>
    <submittedName>
        <fullName evidence="3">ChuX/HutX family heme-like substrate-binding protein</fullName>
    </submittedName>
</protein>
<gene>
    <name evidence="3" type="ORF">AACH11_13550</name>
</gene>
<reference evidence="3 4" key="1">
    <citation type="submission" date="2024-04" db="EMBL/GenBank/DDBJ databases">
        <title>Novel species of the genus Ideonella isolated from streams.</title>
        <authorList>
            <person name="Lu H."/>
        </authorList>
    </citation>
    <scope>NUCLEOTIDE SEQUENCE [LARGE SCALE GENOMIC DNA]</scope>
    <source>
        <strain evidence="3 4">BYS139W</strain>
    </source>
</reference>
<keyword evidence="4" id="KW-1185">Reference proteome</keyword>
<feature type="compositionally biased region" description="Low complexity" evidence="1">
    <location>
        <begin position="393"/>
        <end position="410"/>
    </location>
</feature>